<reference evidence="1" key="1">
    <citation type="submission" date="2020-05" db="EMBL/GenBank/DDBJ databases">
        <authorList>
            <person name="Chiriac C."/>
            <person name="Salcher M."/>
            <person name="Ghai R."/>
            <person name="Kavagutti S V."/>
        </authorList>
    </citation>
    <scope>NUCLEOTIDE SEQUENCE</scope>
</reference>
<name>A0A6J7XN35_9CAUD</name>
<proteinExistence type="predicted"/>
<organism evidence="1">
    <name type="scientific">uncultured Caudovirales phage</name>
    <dbReference type="NCBI Taxonomy" id="2100421"/>
    <lineage>
        <taxon>Viruses</taxon>
        <taxon>Duplodnaviria</taxon>
        <taxon>Heunggongvirae</taxon>
        <taxon>Uroviricota</taxon>
        <taxon>Caudoviricetes</taxon>
        <taxon>Peduoviridae</taxon>
        <taxon>Maltschvirus</taxon>
        <taxon>Maltschvirus maltsch</taxon>
    </lineage>
</organism>
<dbReference type="EMBL" id="LR798464">
    <property type="protein sequence ID" value="CAB5238744.1"/>
    <property type="molecule type" value="Genomic_DNA"/>
</dbReference>
<gene>
    <name evidence="1" type="ORF">UFOVP375_26</name>
</gene>
<sequence>MTSRSDPPGEKRPYCVIPIRAVKDKGMTHNVRRTLEALGHYANRAGVCWPAIRTLVDDTGMGANTVQDAIKALEKAGYIRQLNPNDYDQKAGKWGHSNRYQILWRGNDPVPTWEQVRDANLLQPIPDQVAPDTEGSGVRGTVVQISNHATQLAAAWAAAIERETGVRPGQMPPVADLAVLVDAGVPPGALAAETAVLIRERAAVRMGTPPFSLISKRLLATYKSQTVG</sequence>
<evidence type="ECO:0000313" key="1">
    <source>
        <dbReference type="EMBL" id="CAB5238744.1"/>
    </source>
</evidence>
<protein>
    <submittedName>
        <fullName evidence="1">Helix-turn-helix domain containing protein</fullName>
    </submittedName>
</protein>
<dbReference type="Pfam" id="PF13730">
    <property type="entry name" value="HTH_36"/>
    <property type="match status" value="1"/>
</dbReference>
<accession>A0A6J7XN35</accession>
<dbReference type="Gene3D" id="1.10.10.10">
    <property type="entry name" value="Winged helix-like DNA-binding domain superfamily/Winged helix DNA-binding domain"/>
    <property type="match status" value="1"/>
</dbReference>
<dbReference type="InterPro" id="IPR036388">
    <property type="entry name" value="WH-like_DNA-bd_sf"/>
</dbReference>